<keyword evidence="1" id="KW-0507">mRNA processing</keyword>
<dbReference type="PROSITE" id="PS50102">
    <property type="entry name" value="RRM"/>
    <property type="match status" value="2"/>
</dbReference>
<dbReference type="InterPro" id="IPR000504">
    <property type="entry name" value="RRM_dom"/>
</dbReference>
<sequence>MKCEKRHPSGQTRRCLLQMGQQPGDVTEIRLWDFRLSIYSRKTIGKDPLEFVFLNCCPGSFYPGFSRWKTELLSPAKKSAVNEGTVIRRGIVIGATGVTIGIATGIATGIEVIAQPASTPVRHTVTTTLLVLHPTLHHIGGGPLLTIIAPSLGLGRLRRSLCAVISGVPFSPSLARPVLDIDIHQSPFRNLWTCRKASAWDVTPPGLQGVNIQTLAAINPAIIAPFMAPVNPQATRQARRLYVGNIPTGTTEESLKEFINSQMLERKFNTFPGPPCIEVQMNLEKGFAFIELRAVEDATNGMQLDGVIFNGNSLRIKRPKDYQPPPPGLEGAAVGGPVIAGVNLGLSRVAPSPSRRAPPSPPRPPLGIPSPTGAMTFVLSLLPLWFLFSVTSSFLLDSTHTAMPPLTHARPTAAPLCGPAGTMLPAGTMMPPMQPMLGPGMKPIISTTVADSPNKIFVGGLPSYLTEEHIKELLATIGPLRSFNLVRDAATGNSKGYAFLEYLDPSLTDAACSGLNGIKLGEKTLIVQRASVGAKKRQEGTATNLLTATLDAATIAKLTVGGPNAVTCAASSVLMLLNMLTLDDIRAPEDEDDIVRDVQMECERHGMVKQIHVHKPPLRPEEEKEAAGGAQTMPGTKTPPLAEQEHKHLHLGKMCKIFVAFENPDQARAASQALAGRRYQSRTVVTAFFPETLFEQKIFPD</sequence>
<keyword evidence="2 4" id="KW-0694">RNA-binding</keyword>
<reference evidence="7" key="1">
    <citation type="journal article" date="2022" name="bioRxiv">
        <title>Genomics of Preaxostyla Flagellates Illuminates Evolutionary Transitions and the Path Towards Mitochondrial Loss.</title>
        <authorList>
            <person name="Novak L.V.F."/>
            <person name="Treitli S.C."/>
            <person name="Pyrih J."/>
            <person name="Halakuc P."/>
            <person name="Pipaliya S.V."/>
            <person name="Vacek V."/>
            <person name="Brzon O."/>
            <person name="Soukal P."/>
            <person name="Eme L."/>
            <person name="Dacks J.B."/>
            <person name="Karnkowska A."/>
            <person name="Elias M."/>
            <person name="Hampl V."/>
        </authorList>
    </citation>
    <scope>NUCLEOTIDE SEQUENCE</scope>
    <source>
        <strain evidence="7">RCP-MX</strain>
    </source>
</reference>
<proteinExistence type="predicted"/>
<evidence type="ECO:0000256" key="2">
    <source>
        <dbReference type="ARBA" id="ARBA00022884"/>
    </source>
</evidence>
<dbReference type="Gene3D" id="3.30.70.330">
    <property type="match status" value="3"/>
</dbReference>
<evidence type="ECO:0000256" key="4">
    <source>
        <dbReference type="PROSITE-ProRule" id="PRU00176"/>
    </source>
</evidence>
<keyword evidence="3" id="KW-0508">mRNA splicing</keyword>
<keyword evidence="8" id="KW-1185">Reference proteome</keyword>
<evidence type="ECO:0000313" key="7">
    <source>
        <dbReference type="EMBL" id="KAJ4454800.1"/>
    </source>
</evidence>
<accession>A0ABQ8UD87</accession>
<gene>
    <name evidence="7" type="ORF">PAPYR_10408</name>
</gene>
<feature type="compositionally biased region" description="Pro residues" evidence="5">
    <location>
        <begin position="356"/>
        <end position="368"/>
    </location>
</feature>
<feature type="region of interest" description="Disordered" evidence="5">
    <location>
        <begin position="349"/>
        <end position="368"/>
    </location>
</feature>
<dbReference type="PANTHER" id="PTHR23139">
    <property type="entry name" value="RNA-BINDING PROTEIN"/>
    <property type="match status" value="1"/>
</dbReference>
<dbReference type="CDD" id="cd12230">
    <property type="entry name" value="RRM1_U2AF65"/>
    <property type="match status" value="1"/>
</dbReference>
<dbReference type="Pfam" id="PF00076">
    <property type="entry name" value="RRM_1"/>
    <property type="match status" value="2"/>
</dbReference>
<dbReference type="Proteomes" id="UP001141327">
    <property type="component" value="Unassembled WGS sequence"/>
</dbReference>
<protein>
    <submittedName>
        <fullName evidence="7">Splicing factor U2AF 50 kDa subunit</fullName>
    </submittedName>
</protein>
<dbReference type="CDD" id="cd12231">
    <property type="entry name" value="RRM2_U2AF65"/>
    <property type="match status" value="1"/>
</dbReference>
<evidence type="ECO:0000259" key="6">
    <source>
        <dbReference type="PROSITE" id="PS50102"/>
    </source>
</evidence>
<organism evidence="7 8">
    <name type="scientific">Paratrimastix pyriformis</name>
    <dbReference type="NCBI Taxonomy" id="342808"/>
    <lineage>
        <taxon>Eukaryota</taxon>
        <taxon>Metamonada</taxon>
        <taxon>Preaxostyla</taxon>
        <taxon>Paratrimastigidae</taxon>
        <taxon>Paratrimastix</taxon>
    </lineage>
</organism>
<feature type="domain" description="RRM" evidence="6">
    <location>
        <begin position="454"/>
        <end position="532"/>
    </location>
</feature>
<evidence type="ECO:0000313" key="8">
    <source>
        <dbReference type="Proteomes" id="UP001141327"/>
    </source>
</evidence>
<dbReference type="InterPro" id="IPR035979">
    <property type="entry name" value="RBD_domain_sf"/>
</dbReference>
<evidence type="ECO:0000256" key="1">
    <source>
        <dbReference type="ARBA" id="ARBA00022664"/>
    </source>
</evidence>
<dbReference type="EMBL" id="JAPMOS010000133">
    <property type="protein sequence ID" value="KAJ4454800.1"/>
    <property type="molecule type" value="Genomic_DNA"/>
</dbReference>
<dbReference type="CDD" id="cd12232">
    <property type="entry name" value="RRM3_U2AF65"/>
    <property type="match status" value="1"/>
</dbReference>
<name>A0ABQ8UD87_9EUKA</name>
<feature type="domain" description="RRM" evidence="6">
    <location>
        <begin position="239"/>
        <end position="321"/>
    </location>
</feature>
<evidence type="ECO:0000256" key="3">
    <source>
        <dbReference type="ARBA" id="ARBA00023187"/>
    </source>
</evidence>
<feature type="region of interest" description="Disordered" evidence="5">
    <location>
        <begin position="616"/>
        <end position="637"/>
    </location>
</feature>
<dbReference type="SUPFAM" id="SSF54928">
    <property type="entry name" value="RNA-binding domain, RBD"/>
    <property type="match status" value="2"/>
</dbReference>
<dbReference type="InterPro" id="IPR012677">
    <property type="entry name" value="Nucleotide-bd_a/b_plait_sf"/>
</dbReference>
<comment type="caution">
    <text evidence="7">The sequence shown here is derived from an EMBL/GenBank/DDBJ whole genome shotgun (WGS) entry which is preliminary data.</text>
</comment>
<evidence type="ECO:0000256" key="5">
    <source>
        <dbReference type="SAM" id="MobiDB-lite"/>
    </source>
</evidence>
<dbReference type="SMART" id="SM00360">
    <property type="entry name" value="RRM"/>
    <property type="match status" value="2"/>
</dbReference>